<name>A0ABP7G3V7_9FLAO</name>
<protein>
    <submittedName>
        <fullName evidence="1">Uncharacterized protein</fullName>
    </submittedName>
</protein>
<dbReference type="EMBL" id="BAABDU010000002">
    <property type="protein sequence ID" value="GAA3755618.1"/>
    <property type="molecule type" value="Genomic_DNA"/>
</dbReference>
<gene>
    <name evidence="1" type="ORF">GCM10022423_02050</name>
</gene>
<comment type="caution">
    <text evidence="1">The sequence shown here is derived from an EMBL/GenBank/DDBJ whole genome shotgun (WGS) entry which is preliminary data.</text>
</comment>
<sequence>MAKMAKKEIEEFNFKKNNNILHDQKTNYLKTNVYFGLQNKNDGFDSESDFEIIIERTETIGIEILGIEVWLNNEFCDVKTAEDYKPTESKWYRKAFSDFKKENPNYIYSASYNIH</sequence>
<reference evidence="2" key="1">
    <citation type="journal article" date="2019" name="Int. J. Syst. Evol. Microbiol.">
        <title>The Global Catalogue of Microorganisms (GCM) 10K type strain sequencing project: providing services to taxonomists for standard genome sequencing and annotation.</title>
        <authorList>
            <consortium name="The Broad Institute Genomics Platform"/>
            <consortium name="The Broad Institute Genome Sequencing Center for Infectious Disease"/>
            <person name="Wu L."/>
            <person name="Ma J."/>
        </authorList>
    </citation>
    <scope>NUCLEOTIDE SEQUENCE [LARGE SCALE GENOMIC DNA]</scope>
    <source>
        <strain evidence="2">JCM 17337</strain>
    </source>
</reference>
<keyword evidence="2" id="KW-1185">Reference proteome</keyword>
<evidence type="ECO:0000313" key="2">
    <source>
        <dbReference type="Proteomes" id="UP001500748"/>
    </source>
</evidence>
<organism evidence="1 2">
    <name type="scientific">Flavobacterium ginsengiterrae</name>
    <dbReference type="NCBI Taxonomy" id="871695"/>
    <lineage>
        <taxon>Bacteria</taxon>
        <taxon>Pseudomonadati</taxon>
        <taxon>Bacteroidota</taxon>
        <taxon>Flavobacteriia</taxon>
        <taxon>Flavobacteriales</taxon>
        <taxon>Flavobacteriaceae</taxon>
        <taxon>Flavobacterium</taxon>
    </lineage>
</organism>
<proteinExistence type="predicted"/>
<dbReference type="Proteomes" id="UP001500748">
    <property type="component" value="Unassembled WGS sequence"/>
</dbReference>
<evidence type="ECO:0000313" key="1">
    <source>
        <dbReference type="EMBL" id="GAA3755618.1"/>
    </source>
</evidence>
<accession>A0ABP7G3V7</accession>